<evidence type="ECO:0000313" key="3">
    <source>
        <dbReference type="Proteomes" id="UP000308014"/>
    </source>
</evidence>
<feature type="region of interest" description="Disordered" evidence="1">
    <location>
        <begin position="292"/>
        <end position="372"/>
    </location>
</feature>
<comment type="caution">
    <text evidence="2">The sequence shown here is derived from an EMBL/GenBank/DDBJ whole genome shotgun (WGS) entry which is preliminary data.</text>
</comment>
<dbReference type="Proteomes" id="UP000308014">
    <property type="component" value="Unassembled WGS sequence"/>
</dbReference>
<feature type="compositionally biased region" description="Polar residues" evidence="1">
    <location>
        <begin position="320"/>
        <end position="334"/>
    </location>
</feature>
<evidence type="ECO:0008006" key="4">
    <source>
        <dbReference type="Google" id="ProtNLM"/>
    </source>
</evidence>
<evidence type="ECO:0000256" key="1">
    <source>
        <dbReference type="SAM" id="MobiDB-lite"/>
    </source>
</evidence>
<feature type="compositionally biased region" description="Polar residues" evidence="1">
    <location>
        <begin position="292"/>
        <end position="303"/>
    </location>
</feature>
<organism evidence="2 3">
    <name type="scientific">Aureobasidium pullulans</name>
    <name type="common">Black yeast</name>
    <name type="synonym">Pullularia pullulans</name>
    <dbReference type="NCBI Taxonomy" id="5580"/>
    <lineage>
        <taxon>Eukaryota</taxon>
        <taxon>Fungi</taxon>
        <taxon>Dikarya</taxon>
        <taxon>Ascomycota</taxon>
        <taxon>Pezizomycotina</taxon>
        <taxon>Dothideomycetes</taxon>
        <taxon>Dothideomycetidae</taxon>
        <taxon>Dothideales</taxon>
        <taxon>Saccotheciaceae</taxon>
        <taxon>Aureobasidium</taxon>
    </lineage>
</organism>
<dbReference type="EMBL" id="QZAJ01000079">
    <property type="protein sequence ID" value="THW18718.1"/>
    <property type="molecule type" value="Genomic_DNA"/>
</dbReference>
<name>A0A4S9ZXM9_AURPU</name>
<accession>A0A4S9ZXM9</accession>
<feature type="compositionally biased region" description="Polar residues" evidence="1">
    <location>
        <begin position="233"/>
        <end position="243"/>
    </location>
</feature>
<feature type="region of interest" description="Disordered" evidence="1">
    <location>
        <begin position="122"/>
        <end position="141"/>
    </location>
</feature>
<evidence type="ECO:0000313" key="2">
    <source>
        <dbReference type="EMBL" id="THW18718.1"/>
    </source>
</evidence>
<dbReference type="AlphaFoldDB" id="A0A4S9ZXM9"/>
<protein>
    <recommendedName>
        <fullName evidence="4">C3H1-type domain-containing protein</fullName>
    </recommendedName>
</protein>
<proteinExistence type="predicted"/>
<sequence>MSYQSEEIVLNKAARCHDWPLALCGQGDGCHYDHHENLDPASIKKVEYQVSNELGEACERCLNSATECDKKTRYPRSDDPCSECRHFGGPGCSCVLNTAVSYNDVLWRLMINREKSGFDLPAAKDRQAPRGNGKIPGPMRDNEVMSGWEGSSKGELLSKGDMLPAEVRRHPRAYLVPPRATLSTRHAEARGYDQAAFRKSKSLQSRGAFQGSGGGQRGGSFQPRGSFQESHRGNQSHGINQPTPVAFLPQPQADPFMGRVVRATTHYDRSEVSYEYESGNVLFYPFKPTSWSAQAPPTQSRNNARPAFPSPFPMSAPAPISQSGPGVSMSQGLTMPSAPKRKRTSKHAAPSSAGEAQVGEQPEMSEAGSVDTSLADFHNLKANYKEDSDDSC</sequence>
<gene>
    <name evidence="2" type="ORF">D6D24_03221</name>
</gene>
<reference evidence="2 3" key="1">
    <citation type="submission" date="2018-10" db="EMBL/GenBank/DDBJ databases">
        <title>Fifty Aureobasidium pullulans genomes reveal a recombining polyextremotolerant generalist.</title>
        <authorList>
            <person name="Gostincar C."/>
            <person name="Turk M."/>
            <person name="Zajc J."/>
            <person name="Gunde-Cimerman N."/>
        </authorList>
    </citation>
    <scope>NUCLEOTIDE SEQUENCE [LARGE SCALE GENOMIC DNA]</scope>
    <source>
        <strain evidence="2 3">EXF-11318</strain>
    </source>
</reference>
<feature type="region of interest" description="Disordered" evidence="1">
    <location>
        <begin position="196"/>
        <end position="251"/>
    </location>
</feature>